<evidence type="ECO:0000259" key="2">
    <source>
        <dbReference type="Pfam" id="PF00465"/>
    </source>
</evidence>
<gene>
    <name evidence="4" type="ORF">JI75_07450</name>
</gene>
<dbReference type="InterPro" id="IPR056798">
    <property type="entry name" value="ADH_Fe_C"/>
</dbReference>
<evidence type="ECO:0000259" key="3">
    <source>
        <dbReference type="Pfam" id="PF25137"/>
    </source>
</evidence>
<dbReference type="CDD" id="cd08187">
    <property type="entry name" value="BDH"/>
    <property type="match status" value="1"/>
</dbReference>
<proteinExistence type="predicted"/>
<accession>A0A0A8B4V5</accession>
<keyword evidence="1" id="KW-0560">Oxidoreductase</keyword>
<dbReference type="Pfam" id="PF00465">
    <property type="entry name" value="Fe-ADH"/>
    <property type="match status" value="1"/>
</dbReference>
<dbReference type="KEGG" id="cbac:JI75_07450"/>
<dbReference type="GO" id="GO:1990362">
    <property type="term" value="F:butanol dehydrogenase (NAD+) activity"/>
    <property type="evidence" value="ECO:0007669"/>
    <property type="project" value="InterPro"/>
</dbReference>
<dbReference type="Gene3D" id="1.20.1090.10">
    <property type="entry name" value="Dehydroquinate synthase-like - alpha domain"/>
    <property type="match status" value="1"/>
</dbReference>
<evidence type="ECO:0000313" key="5">
    <source>
        <dbReference type="Proteomes" id="UP000031121"/>
    </source>
</evidence>
<keyword evidence="5" id="KW-1185">Reference proteome</keyword>
<dbReference type="Pfam" id="PF25137">
    <property type="entry name" value="ADH_Fe_C"/>
    <property type="match status" value="1"/>
</dbReference>
<sequence length="388" mass="42359">MLGDFTYHNPCRVHFGPNAVEKLADELSEYGDNVVLIYGGGSIKRSGLYDQVMGMLKAAGKNVVEDGGVMSNPTADKLREGACIAREADADLLLAVGGGSVIDYAKGVSVSAHCDEDPWDKYYFRMERPDNEIIPVGSILTMSGTGSEMNGGSVITNPELGLKIGHVFGPEAIPKFSIINPELTFTVPDYQMRAGIFDAFNHIQEQYFSGQDDNTSDYVSEALMKNLVKAARIAVADPRDYGARSDISWISTWALNTFVGKGKAGDWEVHMIGQAIGAVTDATHGMTLSAVAPAYYRRIMPYGMGKFVRFATEVWGVRSEGKTDEQVAREGLAAMEAWMDEIGVVRHVRDLGLEPDQYDDVVKATFLLDGGYKKLSPEDVREIPVESE</sequence>
<dbReference type="AlphaFoldDB" id="A0A0A8B4V5"/>
<reference evidence="5" key="1">
    <citation type="submission" date="2014-08" db="EMBL/GenBank/DDBJ databases">
        <title>Coriobacteriaceae sp. complete genome.</title>
        <authorList>
            <person name="Looft T."/>
            <person name="Bayles D.O."/>
            <person name="Stanton T.B."/>
        </authorList>
    </citation>
    <scope>NUCLEOTIDE SEQUENCE [LARGE SCALE GENOMIC DNA]</scope>
    <source>
        <strain evidence="5">68-1-3</strain>
    </source>
</reference>
<dbReference type="InterPro" id="IPR001670">
    <property type="entry name" value="ADH_Fe/GldA"/>
</dbReference>
<feature type="domain" description="Fe-containing alcohol dehydrogenase-like C-terminal" evidence="3">
    <location>
        <begin position="196"/>
        <end position="383"/>
    </location>
</feature>
<dbReference type="SUPFAM" id="SSF56796">
    <property type="entry name" value="Dehydroquinate synthase-like"/>
    <property type="match status" value="1"/>
</dbReference>
<reference evidence="4 5" key="2">
    <citation type="journal article" date="2015" name="Genome Announc.">
        <title>Complete Genome Sequence of Coriobacteriaceae Strain 68-1-3, a Novel Mucus-Degrading Isolate from the Swine Intestinal Tract.</title>
        <authorList>
            <person name="Looft T."/>
            <person name="Bayles D.O."/>
            <person name="Alt D.P."/>
            <person name="Stanton T.B."/>
        </authorList>
    </citation>
    <scope>NUCLEOTIDE SEQUENCE [LARGE SCALE GENOMIC DNA]</scope>
    <source>
        <strain evidence="4 5">68-1-3</strain>
    </source>
</reference>
<dbReference type="GO" id="GO:0005829">
    <property type="term" value="C:cytosol"/>
    <property type="evidence" value="ECO:0007669"/>
    <property type="project" value="TreeGrafter"/>
</dbReference>
<dbReference type="InterPro" id="IPR044731">
    <property type="entry name" value="BDH-like"/>
</dbReference>
<dbReference type="RefSeq" id="WP_039689906.1">
    <property type="nucleotide sequence ID" value="NZ_CP009302.1"/>
</dbReference>
<dbReference type="EMBL" id="CP009302">
    <property type="protein sequence ID" value="AJC12521.1"/>
    <property type="molecule type" value="Genomic_DNA"/>
</dbReference>
<dbReference type="PANTHER" id="PTHR43633:SF1">
    <property type="entry name" value="ALCOHOL DEHYDROGENASE YQHD"/>
    <property type="match status" value="1"/>
</dbReference>
<dbReference type="GO" id="GO:1990002">
    <property type="term" value="F:methylglyoxal reductase (NADPH) (acetol producing) activity"/>
    <property type="evidence" value="ECO:0007669"/>
    <property type="project" value="TreeGrafter"/>
</dbReference>
<feature type="domain" description="Alcohol dehydrogenase iron-type/glycerol dehydrogenase GldA" evidence="2">
    <location>
        <begin position="10"/>
        <end position="181"/>
    </location>
</feature>
<dbReference type="Gene3D" id="3.40.50.1970">
    <property type="match status" value="1"/>
</dbReference>
<evidence type="ECO:0000313" key="4">
    <source>
        <dbReference type="EMBL" id="AJC12521.1"/>
    </source>
</evidence>
<organism evidence="4 5">
    <name type="scientific">Berryella intestinalis</name>
    <dbReference type="NCBI Taxonomy" id="1531429"/>
    <lineage>
        <taxon>Bacteria</taxon>
        <taxon>Bacillati</taxon>
        <taxon>Actinomycetota</taxon>
        <taxon>Coriobacteriia</taxon>
        <taxon>Eggerthellales</taxon>
        <taxon>Eggerthellaceae</taxon>
        <taxon>Berryella</taxon>
    </lineage>
</organism>
<dbReference type="OrthoDB" id="323926at2"/>
<dbReference type="Proteomes" id="UP000031121">
    <property type="component" value="Chromosome"/>
</dbReference>
<name>A0A0A8B4V5_9ACTN</name>
<dbReference type="FunFam" id="3.40.50.1970:FF:000003">
    <property type="entry name" value="Alcohol dehydrogenase, iron-containing"/>
    <property type="match status" value="1"/>
</dbReference>
<evidence type="ECO:0000256" key="1">
    <source>
        <dbReference type="ARBA" id="ARBA00023002"/>
    </source>
</evidence>
<dbReference type="GO" id="GO:0008106">
    <property type="term" value="F:alcohol dehydrogenase (NADP+) activity"/>
    <property type="evidence" value="ECO:0007669"/>
    <property type="project" value="TreeGrafter"/>
</dbReference>
<dbReference type="GO" id="GO:0046872">
    <property type="term" value="F:metal ion binding"/>
    <property type="evidence" value="ECO:0007669"/>
    <property type="project" value="InterPro"/>
</dbReference>
<protein>
    <submittedName>
        <fullName evidence="4">Butanol dehydrogenase</fullName>
    </submittedName>
</protein>
<dbReference type="HOGENOM" id="CLU_007207_0_4_11"/>
<dbReference type="PANTHER" id="PTHR43633">
    <property type="entry name" value="ALCOHOL DEHYDROGENASE YQHD"/>
    <property type="match status" value="1"/>
</dbReference>
<dbReference type="STRING" id="1531429.JI75_07450"/>